<dbReference type="GO" id="GO:0070012">
    <property type="term" value="F:oligopeptidase activity"/>
    <property type="evidence" value="ECO:0007669"/>
    <property type="project" value="TreeGrafter"/>
</dbReference>
<feature type="domain" description="Peptidase S9A N-terminal" evidence="7">
    <location>
        <begin position="8"/>
        <end position="241"/>
    </location>
</feature>
<dbReference type="PANTHER" id="PTHR42881">
    <property type="entry name" value="PROLYL ENDOPEPTIDASE"/>
    <property type="match status" value="1"/>
</dbReference>
<evidence type="ECO:0000259" key="6">
    <source>
        <dbReference type="Pfam" id="PF00326"/>
    </source>
</evidence>
<dbReference type="AlphaFoldDB" id="A0A9N8EYC2"/>
<dbReference type="InterPro" id="IPR051167">
    <property type="entry name" value="Prolyl_oligopep/macrocyclase"/>
</dbReference>
<dbReference type="SUPFAM" id="SSF53474">
    <property type="entry name" value="alpha/beta-Hydrolases"/>
    <property type="match status" value="1"/>
</dbReference>
<dbReference type="Proteomes" id="UP001153069">
    <property type="component" value="Unassembled WGS sequence"/>
</dbReference>
<dbReference type="PANTHER" id="PTHR42881:SF13">
    <property type="entry name" value="PROLYL ENDOPEPTIDASE"/>
    <property type="match status" value="1"/>
</dbReference>
<dbReference type="GO" id="GO:0004252">
    <property type="term" value="F:serine-type endopeptidase activity"/>
    <property type="evidence" value="ECO:0007669"/>
    <property type="project" value="UniProtKB-UniRule"/>
</dbReference>
<evidence type="ECO:0000256" key="2">
    <source>
        <dbReference type="ARBA" id="ARBA00022670"/>
    </source>
</evidence>
<evidence type="ECO:0000256" key="3">
    <source>
        <dbReference type="ARBA" id="ARBA00022801"/>
    </source>
</evidence>
<protein>
    <recommendedName>
        <fullName evidence="5">Prolyl endopeptidase</fullName>
        <ecNumber evidence="5">3.4.21.-</ecNumber>
    </recommendedName>
</protein>
<dbReference type="OrthoDB" id="248387at2759"/>
<feature type="domain" description="Peptidase S9 prolyl oligopeptidase catalytic" evidence="6">
    <location>
        <begin position="485"/>
        <end position="691"/>
    </location>
</feature>
<dbReference type="InterPro" id="IPR023302">
    <property type="entry name" value="Pept_S9A_N"/>
</dbReference>
<dbReference type="SUPFAM" id="SSF50993">
    <property type="entry name" value="Peptidase/esterase 'gauge' domain"/>
    <property type="match status" value="1"/>
</dbReference>
<organism evidence="8 9">
    <name type="scientific">Seminavis robusta</name>
    <dbReference type="NCBI Taxonomy" id="568900"/>
    <lineage>
        <taxon>Eukaryota</taxon>
        <taxon>Sar</taxon>
        <taxon>Stramenopiles</taxon>
        <taxon>Ochrophyta</taxon>
        <taxon>Bacillariophyta</taxon>
        <taxon>Bacillariophyceae</taxon>
        <taxon>Bacillariophycidae</taxon>
        <taxon>Naviculales</taxon>
        <taxon>Naviculaceae</taxon>
        <taxon>Seminavis</taxon>
    </lineage>
</organism>
<accession>A0A9N8EYC2</accession>
<dbReference type="InterPro" id="IPR002470">
    <property type="entry name" value="Peptidase_S9A"/>
</dbReference>
<dbReference type="EC" id="3.4.21.-" evidence="5"/>
<dbReference type="Gene3D" id="3.40.50.1820">
    <property type="entry name" value="alpha/beta hydrolase"/>
    <property type="match status" value="1"/>
</dbReference>
<comment type="similarity">
    <text evidence="1 5">Belongs to the peptidase S9A family.</text>
</comment>
<dbReference type="InterPro" id="IPR001375">
    <property type="entry name" value="Peptidase_S9_cat"/>
</dbReference>
<name>A0A9N8EYC2_9STRA</name>
<keyword evidence="9" id="KW-1185">Reference proteome</keyword>
<proteinExistence type="inferred from homology"/>
<dbReference type="InterPro" id="IPR029058">
    <property type="entry name" value="AB_hydrolase_fold"/>
</dbReference>
<dbReference type="EMBL" id="CAICTM010002170">
    <property type="protein sequence ID" value="CAB9528204.1"/>
    <property type="molecule type" value="Genomic_DNA"/>
</dbReference>
<comment type="caution">
    <text evidence="8">The sequence shown here is derived from an EMBL/GenBank/DDBJ whole genome shotgun (WGS) entry which is preliminary data.</text>
</comment>
<evidence type="ECO:0000259" key="7">
    <source>
        <dbReference type="Pfam" id="PF02897"/>
    </source>
</evidence>
<dbReference type="PRINTS" id="PR00862">
    <property type="entry name" value="PROLIGOPTASE"/>
</dbReference>
<dbReference type="Pfam" id="PF02897">
    <property type="entry name" value="Peptidase_S9_N"/>
    <property type="match status" value="1"/>
</dbReference>
<reference evidence="8" key="1">
    <citation type="submission" date="2020-06" db="EMBL/GenBank/DDBJ databases">
        <authorList>
            <consortium name="Plant Systems Biology data submission"/>
        </authorList>
    </citation>
    <scope>NUCLEOTIDE SEQUENCE</scope>
    <source>
        <strain evidence="8">D6</strain>
    </source>
</reference>
<sequence>MAATTDEEDPYIWLEDVESEESLNFAKDSNEKCLKALGEPTDGPTYDRVLGVLESKDRIPYAAKRGLDENGNELLFNFWKDAENPKGLWRKCTMESYKKENPEWETMLDLDELSKKDDISWVWKGSTPLQRARDPMSDGGKRVTRALLSLSRGGSDAVHIKEFDFLKGDFVPENENPFNLPEAKTRASYKSRDVLSVGSDFGPDSLTDSGYPRTVREWVRGTDVKDAPVVFEGEKTDVAVGAYTSDQRFRNGPIYEVRYRSVTFYTSKYLARIIDYEHLLAPDDPLREKAGSPPEFKEVQVQDDADVSFIGNLLMITLRSDWEPVPGQKFIKAPCYNVKTKVEFYNITADGFVRVGKDMEPQIRDVSISAIDAVDDDRFWLTTSSFLEPTTLQIADASLVQNSEIDGEGLYAIEKVKSLPPQFDSSNLEAIQGSATSKDGTQIPYFLVKNKDVTLDGKNPTLLYGYGGFEINLGPHYTAIPGLAWIERGGVYVIANIRGGGEFGAKWHQAALKENRNKAYEDFIAVAEDLIASGYCKPSTLAVRGGSNGGLLVGNMYTMRPDLFGAIHCAVPLIDMKRFNKLLAGASWMGEYGDPSTDDWDNYLHKYSPYHNIDTSVEKCPALLVTTSTRDDRVHPAHARKFVKKLWDLGKDKDWPVYYYENIEGGHGGAANAKQSAFMDSLAYDFMFETLSKNAKAL</sequence>
<keyword evidence="3 5" id="KW-0378">Hydrolase</keyword>
<dbReference type="Pfam" id="PF00326">
    <property type="entry name" value="Peptidase_S9"/>
    <property type="match status" value="1"/>
</dbReference>
<gene>
    <name evidence="8" type="ORF">SEMRO_2172_G317520.1</name>
</gene>
<dbReference type="GO" id="GO:0006508">
    <property type="term" value="P:proteolysis"/>
    <property type="evidence" value="ECO:0007669"/>
    <property type="project" value="UniProtKB-KW"/>
</dbReference>
<dbReference type="GO" id="GO:0005829">
    <property type="term" value="C:cytosol"/>
    <property type="evidence" value="ECO:0007669"/>
    <property type="project" value="TreeGrafter"/>
</dbReference>
<evidence type="ECO:0000313" key="9">
    <source>
        <dbReference type="Proteomes" id="UP001153069"/>
    </source>
</evidence>
<evidence type="ECO:0000256" key="4">
    <source>
        <dbReference type="ARBA" id="ARBA00022825"/>
    </source>
</evidence>
<evidence type="ECO:0000313" key="8">
    <source>
        <dbReference type="EMBL" id="CAB9528204.1"/>
    </source>
</evidence>
<keyword evidence="4 5" id="KW-0720">Serine protease</keyword>
<evidence type="ECO:0000256" key="5">
    <source>
        <dbReference type="RuleBase" id="RU368024"/>
    </source>
</evidence>
<evidence type="ECO:0000256" key="1">
    <source>
        <dbReference type="ARBA" id="ARBA00005228"/>
    </source>
</evidence>
<keyword evidence="2 5" id="KW-0645">Protease</keyword>